<dbReference type="PANTHER" id="PTHR33254">
    <property type="entry name" value="4-HYDROXY-4-METHYL-2-OXOGLUTARATE ALDOLASE 3-RELATED"/>
    <property type="match status" value="1"/>
</dbReference>
<dbReference type="Gene3D" id="3.50.30.40">
    <property type="entry name" value="Ribonuclease E inhibitor RraA/RraA-like"/>
    <property type="match status" value="1"/>
</dbReference>
<sequence>MASQLASRIAALRPFASCDIGDALVKLKYPMGGYLDGISMWSPARQGTGSAASIVGPAMTVKMVRVSDPSSARPPQHFADSVSAGEIMYIQQPQGLYSACFGGLMATRVSKLGAAGVVLDGRFRDIREIQQIGLPMFSRGTSILGSNTFTRASEFNVPLQFRADLWIHPGDILVGDDDGVVVVPPSLVDQVVQLCQERKEIDEKTMQALADGEAMGPTIARLRK</sequence>
<dbReference type="EMBL" id="JAZHXJ010000572">
    <property type="protein sequence ID" value="KAL1857005.1"/>
    <property type="molecule type" value="Genomic_DNA"/>
</dbReference>
<accession>A0ABR3WA91</accession>
<keyword evidence="2" id="KW-1185">Reference proteome</keyword>
<protein>
    <submittedName>
        <fullName evidence="1">Uncharacterized protein</fullName>
    </submittedName>
</protein>
<name>A0ABR3WA91_9PEZI</name>
<evidence type="ECO:0000313" key="1">
    <source>
        <dbReference type="EMBL" id="KAL1857005.1"/>
    </source>
</evidence>
<organism evidence="1 2">
    <name type="scientific">Phialemonium thermophilum</name>
    <dbReference type="NCBI Taxonomy" id="223376"/>
    <lineage>
        <taxon>Eukaryota</taxon>
        <taxon>Fungi</taxon>
        <taxon>Dikarya</taxon>
        <taxon>Ascomycota</taxon>
        <taxon>Pezizomycotina</taxon>
        <taxon>Sordariomycetes</taxon>
        <taxon>Sordariomycetidae</taxon>
        <taxon>Cephalothecales</taxon>
        <taxon>Cephalothecaceae</taxon>
        <taxon>Phialemonium</taxon>
    </lineage>
</organism>
<dbReference type="Pfam" id="PF03737">
    <property type="entry name" value="RraA-like"/>
    <property type="match status" value="1"/>
</dbReference>
<dbReference type="Proteomes" id="UP001586593">
    <property type="component" value="Unassembled WGS sequence"/>
</dbReference>
<dbReference type="PANTHER" id="PTHR33254:SF4">
    <property type="entry name" value="4-HYDROXY-4-METHYL-2-OXOGLUTARATE ALDOLASE 3-RELATED"/>
    <property type="match status" value="1"/>
</dbReference>
<dbReference type="SUPFAM" id="SSF89562">
    <property type="entry name" value="RraA-like"/>
    <property type="match status" value="1"/>
</dbReference>
<gene>
    <name evidence="1" type="ORF">VTK73DRAFT_8153</name>
</gene>
<proteinExistence type="predicted"/>
<reference evidence="1 2" key="1">
    <citation type="journal article" date="2024" name="Commun. Biol.">
        <title>Comparative genomic analysis of thermophilic fungi reveals convergent evolutionary adaptations and gene losses.</title>
        <authorList>
            <person name="Steindorff A.S."/>
            <person name="Aguilar-Pontes M.V."/>
            <person name="Robinson A.J."/>
            <person name="Andreopoulos B."/>
            <person name="LaButti K."/>
            <person name="Kuo A."/>
            <person name="Mondo S."/>
            <person name="Riley R."/>
            <person name="Otillar R."/>
            <person name="Haridas S."/>
            <person name="Lipzen A."/>
            <person name="Grimwood J."/>
            <person name="Schmutz J."/>
            <person name="Clum A."/>
            <person name="Reid I.D."/>
            <person name="Moisan M.C."/>
            <person name="Butler G."/>
            <person name="Nguyen T.T.M."/>
            <person name="Dewar K."/>
            <person name="Conant G."/>
            <person name="Drula E."/>
            <person name="Henrissat B."/>
            <person name="Hansel C."/>
            <person name="Singer S."/>
            <person name="Hutchinson M.I."/>
            <person name="de Vries R.P."/>
            <person name="Natvig D.O."/>
            <person name="Powell A.J."/>
            <person name="Tsang A."/>
            <person name="Grigoriev I.V."/>
        </authorList>
    </citation>
    <scope>NUCLEOTIDE SEQUENCE [LARGE SCALE GENOMIC DNA]</scope>
    <source>
        <strain evidence="1 2">ATCC 24622</strain>
    </source>
</reference>
<evidence type="ECO:0000313" key="2">
    <source>
        <dbReference type="Proteomes" id="UP001586593"/>
    </source>
</evidence>
<dbReference type="InterPro" id="IPR005493">
    <property type="entry name" value="RraA/RraA-like"/>
</dbReference>
<comment type="caution">
    <text evidence="1">The sequence shown here is derived from an EMBL/GenBank/DDBJ whole genome shotgun (WGS) entry which is preliminary data.</text>
</comment>
<dbReference type="InterPro" id="IPR036704">
    <property type="entry name" value="RraA/RraA-like_sf"/>
</dbReference>
<dbReference type="CDD" id="cd16841">
    <property type="entry name" value="RraA_family"/>
    <property type="match status" value="1"/>
</dbReference>